<dbReference type="InterPro" id="IPR050452">
    <property type="entry name" value="Metacaspase"/>
</dbReference>
<evidence type="ECO:0000313" key="4">
    <source>
        <dbReference type="Proteomes" id="UP001218218"/>
    </source>
</evidence>
<dbReference type="Gene3D" id="3.40.50.1460">
    <property type="match status" value="1"/>
</dbReference>
<sequence length="569" mass="63220">MANVFSSGDGTGAVFALIIGIDKYITGAYRRLEGAVNDAQAFEKYLRDPRANKGLEVPESNILILTNATATRANIVSAIKSHFLDNPNIPDHGKATMILFYAGHGNRIATMNNIISTDGKVEAIAPVDEGTTDAHGNYVYAIPDYVLGWLLREISEKKGPNMTLIFDSCFSGGIGRDVGTARNGNSVALPVPLELDDYLWKGKSQTDTEMSYSAWSPSATSHVLLAACGQNEAACEFKYYDNNLIHGRFTKELISWLRRVPLENTTYTELLNHLPVWPGQTPQCGGSNKDELVFKRNYPLTGRRALALTPQMSDAGIPGSFRVNIGTVEGIVPGTEFAVRASNNSFLCTLVAHSVQIECATLIPKHMPVTIPEGSRAVVSAWKNNAMVLHLYLHPNFPYTSYLFPTTKITYQPTWRRYVQAQSLATADILVRAECQEVVIERLTSTMIVCQRETRFSLNGNTAHLPTVIDGIAHFNYFLERHNRSYLLEGVALEMHRLMGWYPGRMPDLTVGNMVVNNEVRFSAQADARYGFTIRNPSPEDLFPYLFFFDPDVYTMKCWYSPASMHSAA</sequence>
<keyword evidence="4" id="KW-1185">Reference proteome</keyword>
<evidence type="ECO:0000313" key="3">
    <source>
        <dbReference type="EMBL" id="KAJ7351485.1"/>
    </source>
</evidence>
<feature type="domain" description="Peptidase C14 caspase" evidence="2">
    <location>
        <begin position="15"/>
        <end position="273"/>
    </location>
</feature>
<dbReference type="GO" id="GO:0005737">
    <property type="term" value="C:cytoplasm"/>
    <property type="evidence" value="ECO:0007669"/>
    <property type="project" value="TreeGrafter"/>
</dbReference>
<dbReference type="Proteomes" id="UP001218218">
    <property type="component" value="Unassembled WGS sequence"/>
</dbReference>
<dbReference type="PANTHER" id="PTHR48104">
    <property type="entry name" value="METACASPASE-4"/>
    <property type="match status" value="1"/>
</dbReference>
<dbReference type="EMBL" id="JARIHO010000013">
    <property type="protein sequence ID" value="KAJ7351485.1"/>
    <property type="molecule type" value="Genomic_DNA"/>
</dbReference>
<dbReference type="AlphaFoldDB" id="A0AAD7EUB0"/>
<feature type="non-terminal residue" evidence="3">
    <location>
        <position position="1"/>
    </location>
</feature>
<dbReference type="Pfam" id="PF00656">
    <property type="entry name" value="Peptidase_C14"/>
    <property type="match status" value="1"/>
</dbReference>
<accession>A0AAD7EUB0</accession>
<evidence type="ECO:0000259" key="2">
    <source>
        <dbReference type="Pfam" id="PF00656"/>
    </source>
</evidence>
<comment type="caution">
    <text evidence="3">The sequence shown here is derived from an EMBL/GenBank/DDBJ whole genome shotgun (WGS) entry which is preliminary data.</text>
</comment>
<protein>
    <submittedName>
        <fullName evidence="3">Caspase domain-containing protein</fullName>
    </submittedName>
</protein>
<dbReference type="GO" id="GO:0006508">
    <property type="term" value="P:proteolysis"/>
    <property type="evidence" value="ECO:0007669"/>
    <property type="project" value="InterPro"/>
</dbReference>
<gene>
    <name evidence="3" type="ORF">DFH08DRAFT_100401</name>
</gene>
<evidence type="ECO:0000256" key="1">
    <source>
        <dbReference type="ARBA" id="ARBA00009005"/>
    </source>
</evidence>
<organism evidence="3 4">
    <name type="scientific">Mycena albidolilacea</name>
    <dbReference type="NCBI Taxonomy" id="1033008"/>
    <lineage>
        <taxon>Eukaryota</taxon>
        <taxon>Fungi</taxon>
        <taxon>Dikarya</taxon>
        <taxon>Basidiomycota</taxon>
        <taxon>Agaricomycotina</taxon>
        <taxon>Agaricomycetes</taxon>
        <taxon>Agaricomycetidae</taxon>
        <taxon>Agaricales</taxon>
        <taxon>Marasmiineae</taxon>
        <taxon>Mycenaceae</taxon>
        <taxon>Mycena</taxon>
    </lineage>
</organism>
<name>A0AAD7EUB0_9AGAR</name>
<dbReference type="GO" id="GO:0004197">
    <property type="term" value="F:cysteine-type endopeptidase activity"/>
    <property type="evidence" value="ECO:0007669"/>
    <property type="project" value="InterPro"/>
</dbReference>
<proteinExistence type="inferred from homology"/>
<dbReference type="PANTHER" id="PTHR48104:SF30">
    <property type="entry name" value="METACASPASE-1"/>
    <property type="match status" value="1"/>
</dbReference>
<reference evidence="3" key="1">
    <citation type="submission" date="2023-03" db="EMBL/GenBank/DDBJ databases">
        <title>Massive genome expansion in bonnet fungi (Mycena s.s.) driven by repeated elements and novel gene families across ecological guilds.</title>
        <authorList>
            <consortium name="Lawrence Berkeley National Laboratory"/>
            <person name="Harder C.B."/>
            <person name="Miyauchi S."/>
            <person name="Viragh M."/>
            <person name="Kuo A."/>
            <person name="Thoen E."/>
            <person name="Andreopoulos B."/>
            <person name="Lu D."/>
            <person name="Skrede I."/>
            <person name="Drula E."/>
            <person name="Henrissat B."/>
            <person name="Morin E."/>
            <person name="Kohler A."/>
            <person name="Barry K."/>
            <person name="LaButti K."/>
            <person name="Morin E."/>
            <person name="Salamov A."/>
            <person name="Lipzen A."/>
            <person name="Mereny Z."/>
            <person name="Hegedus B."/>
            <person name="Baldrian P."/>
            <person name="Stursova M."/>
            <person name="Weitz H."/>
            <person name="Taylor A."/>
            <person name="Grigoriev I.V."/>
            <person name="Nagy L.G."/>
            <person name="Martin F."/>
            <person name="Kauserud H."/>
        </authorList>
    </citation>
    <scope>NUCLEOTIDE SEQUENCE</scope>
    <source>
        <strain evidence="3">CBHHK002</strain>
    </source>
</reference>
<comment type="similarity">
    <text evidence="1">Belongs to the peptidase C14B family.</text>
</comment>
<dbReference type="InterPro" id="IPR011600">
    <property type="entry name" value="Pept_C14_caspase"/>
</dbReference>